<keyword evidence="5" id="KW-0804">Transcription</keyword>
<evidence type="ECO:0000256" key="2">
    <source>
        <dbReference type="ARBA" id="ARBA00023015"/>
    </source>
</evidence>
<evidence type="ECO:0000256" key="1">
    <source>
        <dbReference type="ARBA" id="ARBA00010641"/>
    </source>
</evidence>
<sequence>MMTETELIERCRAGDRTAFAALVTPARTRMWAVCVQITGNRHDAEDALQDALIAAWQNLDKFRGTAQFSSWLYRIASNAALAIVRKRRDIPSDEIDLAHSLSTPGPADRVADTDAVRTALAQLPEQFRAAVVLREYAQLSYAEIAAHQGVPVATVKSRINRGRAQLLDLLDPSRLDPDGLVP</sequence>
<keyword evidence="2" id="KW-0805">Transcription regulation</keyword>
<dbReference type="InterPro" id="IPR007627">
    <property type="entry name" value="RNA_pol_sigma70_r2"/>
</dbReference>
<evidence type="ECO:0000256" key="4">
    <source>
        <dbReference type="ARBA" id="ARBA00023125"/>
    </source>
</evidence>
<evidence type="ECO:0000256" key="5">
    <source>
        <dbReference type="ARBA" id="ARBA00023163"/>
    </source>
</evidence>
<accession>H0JYV8</accession>
<dbReference type="GO" id="GO:0006352">
    <property type="term" value="P:DNA-templated transcription initiation"/>
    <property type="evidence" value="ECO:0007669"/>
    <property type="project" value="InterPro"/>
</dbReference>
<comment type="caution">
    <text evidence="8">The sequence shown here is derived from an EMBL/GenBank/DDBJ whole genome shotgun (WGS) entry which is preliminary data.</text>
</comment>
<dbReference type="SUPFAM" id="SSF88659">
    <property type="entry name" value="Sigma3 and sigma4 domains of RNA polymerase sigma factors"/>
    <property type="match status" value="1"/>
</dbReference>
<dbReference type="GO" id="GO:0003677">
    <property type="term" value="F:DNA binding"/>
    <property type="evidence" value="ECO:0007669"/>
    <property type="project" value="UniProtKB-KW"/>
</dbReference>
<dbReference type="NCBIfam" id="TIGR02937">
    <property type="entry name" value="sigma70-ECF"/>
    <property type="match status" value="1"/>
</dbReference>
<name>H0JYV8_9NOCA</name>
<dbReference type="AlphaFoldDB" id="H0JYV8"/>
<protein>
    <submittedName>
        <fullName evidence="8">ECF family RNA polymerase sigma factor W</fullName>
    </submittedName>
</protein>
<dbReference type="Pfam" id="PF04542">
    <property type="entry name" value="Sigma70_r2"/>
    <property type="match status" value="1"/>
</dbReference>
<dbReference type="CDD" id="cd06171">
    <property type="entry name" value="Sigma70_r4"/>
    <property type="match status" value="1"/>
</dbReference>
<dbReference type="InterPro" id="IPR014284">
    <property type="entry name" value="RNA_pol_sigma-70_dom"/>
</dbReference>
<dbReference type="InterPro" id="IPR036388">
    <property type="entry name" value="WH-like_DNA-bd_sf"/>
</dbReference>
<dbReference type="PANTHER" id="PTHR43133:SF8">
    <property type="entry name" value="RNA POLYMERASE SIGMA FACTOR HI_1459-RELATED"/>
    <property type="match status" value="1"/>
</dbReference>
<dbReference type="PATRIC" id="fig|1114960.4.peg.5054"/>
<evidence type="ECO:0000259" key="7">
    <source>
        <dbReference type="Pfam" id="PF08281"/>
    </source>
</evidence>
<keyword evidence="3" id="KW-0731">Sigma factor</keyword>
<dbReference type="InterPro" id="IPR013324">
    <property type="entry name" value="RNA_pol_sigma_r3/r4-like"/>
</dbReference>
<feature type="domain" description="RNA polymerase sigma factor 70 region 4 type 2" evidence="7">
    <location>
        <begin position="114"/>
        <end position="166"/>
    </location>
</feature>
<dbReference type="SUPFAM" id="SSF88946">
    <property type="entry name" value="Sigma2 domain of RNA polymerase sigma factors"/>
    <property type="match status" value="1"/>
</dbReference>
<reference evidence="8 9" key="1">
    <citation type="submission" date="2011-12" db="EMBL/GenBank/DDBJ databases">
        <authorList>
            <person name="Kriszt B."/>
            <person name="Tancsics A."/>
            <person name="Cserhati M."/>
            <person name="Toth A."/>
            <person name="Nagy I."/>
            <person name="Horvath B."/>
            <person name="Tamura T."/>
            <person name="Kukolya J."/>
            <person name="Szoboszlay S."/>
        </authorList>
    </citation>
    <scope>NUCLEOTIDE SEQUENCE [LARGE SCALE GENOMIC DNA]</scope>
    <source>
        <strain evidence="8 9">AK37</strain>
    </source>
</reference>
<keyword evidence="4" id="KW-0238">DNA-binding</keyword>
<dbReference type="Pfam" id="PF08281">
    <property type="entry name" value="Sigma70_r4_2"/>
    <property type="match status" value="1"/>
</dbReference>
<feature type="domain" description="RNA polymerase sigma-70 region 2" evidence="6">
    <location>
        <begin position="26"/>
        <end position="88"/>
    </location>
</feature>
<comment type="similarity">
    <text evidence="1">Belongs to the sigma-70 factor family. ECF subfamily.</text>
</comment>
<evidence type="ECO:0000313" key="8">
    <source>
        <dbReference type="EMBL" id="EHK80339.1"/>
    </source>
</evidence>
<organism evidence="8 9">
    <name type="scientific">Rhodococcus pyridinivorans AK37</name>
    <dbReference type="NCBI Taxonomy" id="1114960"/>
    <lineage>
        <taxon>Bacteria</taxon>
        <taxon>Bacillati</taxon>
        <taxon>Actinomycetota</taxon>
        <taxon>Actinomycetes</taxon>
        <taxon>Mycobacteriales</taxon>
        <taxon>Nocardiaceae</taxon>
        <taxon>Rhodococcus</taxon>
    </lineage>
</organism>
<dbReference type="EMBL" id="AHBW01000076">
    <property type="protein sequence ID" value="EHK80339.1"/>
    <property type="molecule type" value="Genomic_DNA"/>
</dbReference>
<dbReference type="Gene3D" id="1.10.1740.10">
    <property type="match status" value="1"/>
</dbReference>
<evidence type="ECO:0000313" key="9">
    <source>
        <dbReference type="Proteomes" id="UP000005064"/>
    </source>
</evidence>
<proteinExistence type="inferred from homology"/>
<dbReference type="InterPro" id="IPR013325">
    <property type="entry name" value="RNA_pol_sigma_r2"/>
</dbReference>
<evidence type="ECO:0000259" key="6">
    <source>
        <dbReference type="Pfam" id="PF04542"/>
    </source>
</evidence>
<gene>
    <name evidence="8" type="ORF">AK37_24786</name>
</gene>
<dbReference type="InterPro" id="IPR013249">
    <property type="entry name" value="RNA_pol_sigma70_r4_t2"/>
</dbReference>
<dbReference type="InterPro" id="IPR039425">
    <property type="entry name" value="RNA_pol_sigma-70-like"/>
</dbReference>
<dbReference type="Gene3D" id="1.10.10.10">
    <property type="entry name" value="Winged helix-like DNA-binding domain superfamily/Winged helix DNA-binding domain"/>
    <property type="match status" value="1"/>
</dbReference>
<evidence type="ECO:0000256" key="3">
    <source>
        <dbReference type="ARBA" id="ARBA00023082"/>
    </source>
</evidence>
<dbReference type="Proteomes" id="UP000005064">
    <property type="component" value="Unassembled WGS sequence"/>
</dbReference>
<dbReference type="PANTHER" id="PTHR43133">
    <property type="entry name" value="RNA POLYMERASE ECF-TYPE SIGMA FACTO"/>
    <property type="match status" value="1"/>
</dbReference>
<dbReference type="GO" id="GO:0016987">
    <property type="term" value="F:sigma factor activity"/>
    <property type="evidence" value="ECO:0007669"/>
    <property type="project" value="UniProtKB-KW"/>
</dbReference>